<name>A0A5C6U9B3_9SPHN</name>
<evidence type="ECO:0000256" key="1">
    <source>
        <dbReference type="SAM" id="Phobius"/>
    </source>
</evidence>
<feature type="transmembrane region" description="Helical" evidence="1">
    <location>
        <begin position="182"/>
        <end position="214"/>
    </location>
</feature>
<dbReference type="AlphaFoldDB" id="A0A5C6U9B3"/>
<organism evidence="2 3">
    <name type="scientific">Flavisphingopyxis soli</name>
    <dbReference type="NCBI Taxonomy" id="2601267"/>
    <lineage>
        <taxon>Bacteria</taxon>
        <taxon>Pseudomonadati</taxon>
        <taxon>Pseudomonadota</taxon>
        <taxon>Alphaproteobacteria</taxon>
        <taxon>Sphingomonadales</taxon>
        <taxon>Sphingopyxidaceae</taxon>
        <taxon>Flavisphingopyxis</taxon>
    </lineage>
</organism>
<feature type="transmembrane region" description="Helical" evidence="1">
    <location>
        <begin position="299"/>
        <end position="319"/>
    </location>
</feature>
<gene>
    <name evidence="2" type="ORF">FSZ31_11550</name>
</gene>
<dbReference type="EMBL" id="VOPY01000003">
    <property type="protein sequence ID" value="TXC68416.1"/>
    <property type="molecule type" value="Genomic_DNA"/>
</dbReference>
<dbReference type="InterPro" id="IPR002798">
    <property type="entry name" value="SpoIIM-like"/>
</dbReference>
<feature type="transmembrane region" description="Helical" evidence="1">
    <location>
        <begin position="234"/>
        <end position="254"/>
    </location>
</feature>
<evidence type="ECO:0000313" key="3">
    <source>
        <dbReference type="Proteomes" id="UP000321129"/>
    </source>
</evidence>
<feature type="transmembrane region" description="Helical" evidence="1">
    <location>
        <begin position="266"/>
        <end position="287"/>
    </location>
</feature>
<dbReference type="OrthoDB" id="7699993at2"/>
<keyword evidence="1" id="KW-1133">Transmembrane helix</keyword>
<keyword evidence="1" id="KW-0472">Membrane</keyword>
<accession>A0A5C6U9B3</accession>
<reference evidence="2 3" key="1">
    <citation type="submission" date="2019-08" db="EMBL/GenBank/DDBJ databases">
        <title>Sphingorhabdus soil sp. nov., isolated from arctic soil.</title>
        <authorList>
            <person name="Liu Y."/>
        </authorList>
    </citation>
    <scope>NUCLEOTIDE SEQUENCE [LARGE SCALE GENOMIC DNA]</scope>
    <source>
        <strain evidence="2 3">D-2Q-5-6</strain>
    </source>
</reference>
<comment type="caution">
    <text evidence="2">The sequence shown here is derived from an EMBL/GenBank/DDBJ whole genome shotgun (WGS) entry which is preliminary data.</text>
</comment>
<evidence type="ECO:0000313" key="2">
    <source>
        <dbReference type="EMBL" id="TXC68416.1"/>
    </source>
</evidence>
<proteinExistence type="predicted"/>
<feature type="transmembrane region" description="Helical" evidence="1">
    <location>
        <begin position="111"/>
        <end position="138"/>
    </location>
</feature>
<keyword evidence="3" id="KW-1185">Reference proteome</keyword>
<dbReference type="PANTHER" id="PTHR35337:SF1">
    <property type="entry name" value="SLR1478 PROTEIN"/>
    <property type="match status" value="1"/>
</dbReference>
<dbReference type="Pfam" id="PF01944">
    <property type="entry name" value="SpoIIM"/>
    <property type="match status" value="1"/>
</dbReference>
<protein>
    <submittedName>
        <fullName evidence="2">Stage II sporulation protein M</fullName>
    </submittedName>
</protein>
<keyword evidence="1" id="KW-0812">Transmembrane</keyword>
<sequence length="329" mass="35445">MRQSLASFRAEREDQWAAFEALLDHAEKKSPRKLSEEELVQLPLLYRATLSSLAVARSAVLDAQLLAYLEALSLRGYHYLYGARGQLGPRIGRFFLTDWPAAMRSLWKETLVMFAVLAIGIIAGWRLVALDPVWFAAIVGEMAQGRGPEASAASLREILYGGGDFLSGFAAYLFVHNAQIAILAFALGFAFAVPTVLLVATNGALMGAMAQVYFAKGLGWQFVGWLSIHGTTELFAIVLAGAAGLRIGTAVAFPGESSRIDAAARAGRTAGVAMVGVIIMLLIAGLLEGIGRQTITSDLARYVIGGGMLVLWCGYYYGLRIRPKEEVPQ</sequence>
<dbReference type="Proteomes" id="UP000321129">
    <property type="component" value="Unassembled WGS sequence"/>
</dbReference>
<dbReference type="PANTHER" id="PTHR35337">
    <property type="entry name" value="SLR1478 PROTEIN"/>
    <property type="match status" value="1"/>
</dbReference>